<dbReference type="InterPro" id="IPR029044">
    <property type="entry name" value="Nucleotide-diphossugar_trans"/>
</dbReference>
<organism evidence="3 4">
    <name type="scientific">Montanilutibacter psychrotolerans</name>
    <dbReference type="NCBI Taxonomy" id="1327343"/>
    <lineage>
        <taxon>Bacteria</taxon>
        <taxon>Pseudomonadati</taxon>
        <taxon>Pseudomonadota</taxon>
        <taxon>Gammaproteobacteria</taxon>
        <taxon>Lysobacterales</taxon>
        <taxon>Lysobacteraceae</taxon>
        <taxon>Montanilutibacter</taxon>
    </lineage>
</organism>
<dbReference type="SUPFAM" id="SSF53448">
    <property type="entry name" value="Nucleotide-diphospho-sugar transferases"/>
    <property type="match status" value="1"/>
</dbReference>
<accession>A0A3M8SRJ0</accession>
<protein>
    <submittedName>
        <fullName evidence="3">Glycosyltransferase</fullName>
    </submittedName>
</protein>
<keyword evidence="1" id="KW-0472">Membrane</keyword>
<dbReference type="CDD" id="cd04179">
    <property type="entry name" value="DPM_DPG-synthase_like"/>
    <property type="match status" value="1"/>
</dbReference>
<dbReference type="RefSeq" id="WP_123089189.1">
    <property type="nucleotide sequence ID" value="NZ_RIBS01000012.1"/>
</dbReference>
<feature type="transmembrane region" description="Helical" evidence="1">
    <location>
        <begin position="263"/>
        <end position="287"/>
    </location>
</feature>
<evidence type="ECO:0000259" key="2">
    <source>
        <dbReference type="Pfam" id="PF00535"/>
    </source>
</evidence>
<keyword evidence="4" id="KW-1185">Reference proteome</keyword>
<feature type="transmembrane region" description="Helical" evidence="1">
    <location>
        <begin position="226"/>
        <end position="251"/>
    </location>
</feature>
<sequence>MTPRVAVLIPCFNEEVAIRQVVDAMRQALPDARIVVYDNNSSDRTIEVARAAGAEVRSVQLQGKGNVVRRQFADIDADVYVMVDGDNTYDASAAPALVEKVLEGHDMVVGLREATGELAYRPGHVWGNRLLTGFLSRLFGRSCRDILSGYRAFSRRFAKSFPAQSTGFEIETELTVHALELRMPVAEIATSYKERPAGSVSKLNTWRDGFRILRTMLRLYAAERPIHFYGALGASFAGLAAVLVSPVLWTYLQTGLVPRFPTLIVAAALSVLAVLSWMVGVVVDAVARSRRELKALAYLRLSSPRD</sequence>
<dbReference type="PANTHER" id="PTHR48090:SF7">
    <property type="entry name" value="RFBJ PROTEIN"/>
    <property type="match status" value="1"/>
</dbReference>
<dbReference type="InterPro" id="IPR001173">
    <property type="entry name" value="Glyco_trans_2-like"/>
</dbReference>
<evidence type="ECO:0000313" key="4">
    <source>
        <dbReference type="Proteomes" id="UP000267049"/>
    </source>
</evidence>
<evidence type="ECO:0000256" key="1">
    <source>
        <dbReference type="SAM" id="Phobius"/>
    </source>
</evidence>
<name>A0A3M8SRJ0_9GAMM</name>
<dbReference type="InterPro" id="IPR050256">
    <property type="entry name" value="Glycosyltransferase_2"/>
</dbReference>
<dbReference type="Proteomes" id="UP000267049">
    <property type="component" value="Unassembled WGS sequence"/>
</dbReference>
<keyword evidence="3" id="KW-0808">Transferase</keyword>
<dbReference type="EMBL" id="RIBS01000012">
    <property type="protein sequence ID" value="RNF81824.1"/>
    <property type="molecule type" value="Genomic_DNA"/>
</dbReference>
<evidence type="ECO:0000313" key="3">
    <source>
        <dbReference type="EMBL" id="RNF81824.1"/>
    </source>
</evidence>
<dbReference type="PANTHER" id="PTHR48090">
    <property type="entry name" value="UNDECAPRENYL-PHOSPHATE 4-DEOXY-4-FORMAMIDO-L-ARABINOSE TRANSFERASE-RELATED"/>
    <property type="match status" value="1"/>
</dbReference>
<proteinExistence type="predicted"/>
<keyword evidence="1" id="KW-0812">Transmembrane</keyword>
<keyword evidence="1" id="KW-1133">Transmembrane helix</keyword>
<feature type="domain" description="Glycosyltransferase 2-like" evidence="2">
    <location>
        <begin position="7"/>
        <end position="158"/>
    </location>
</feature>
<dbReference type="GO" id="GO:0016740">
    <property type="term" value="F:transferase activity"/>
    <property type="evidence" value="ECO:0007669"/>
    <property type="project" value="UniProtKB-KW"/>
</dbReference>
<dbReference type="Pfam" id="PF00535">
    <property type="entry name" value="Glycos_transf_2"/>
    <property type="match status" value="1"/>
</dbReference>
<dbReference type="Gene3D" id="3.90.550.10">
    <property type="entry name" value="Spore Coat Polysaccharide Biosynthesis Protein SpsA, Chain A"/>
    <property type="match status" value="1"/>
</dbReference>
<dbReference type="AlphaFoldDB" id="A0A3M8SRJ0"/>
<dbReference type="OrthoDB" id="276604at2"/>
<comment type="caution">
    <text evidence="3">The sequence shown here is derived from an EMBL/GenBank/DDBJ whole genome shotgun (WGS) entry which is preliminary data.</text>
</comment>
<reference evidence="3 4" key="1">
    <citation type="submission" date="2018-11" db="EMBL/GenBank/DDBJ databases">
        <title>Lysobacter cryohumiis sp. nov., isolated from soil in the Tianshan Mountains, Xinjiang, China.</title>
        <authorList>
            <person name="Luo Y."/>
            <person name="Sheng H."/>
        </authorList>
    </citation>
    <scope>NUCLEOTIDE SEQUENCE [LARGE SCALE GENOMIC DNA]</scope>
    <source>
        <strain evidence="3 4">ZS60</strain>
    </source>
</reference>
<gene>
    <name evidence="3" type="ORF">EER27_16230</name>
</gene>